<evidence type="ECO:0000256" key="1">
    <source>
        <dbReference type="ARBA" id="ARBA00004496"/>
    </source>
</evidence>
<feature type="domain" description="FHA" evidence="7">
    <location>
        <begin position="222"/>
        <end position="283"/>
    </location>
</feature>
<evidence type="ECO:0000256" key="5">
    <source>
        <dbReference type="ARBA" id="ARBA00038199"/>
    </source>
</evidence>
<evidence type="ECO:0000256" key="6">
    <source>
        <dbReference type="ARBA" id="ARBA00040160"/>
    </source>
</evidence>
<dbReference type="Proteomes" id="UP000250572">
    <property type="component" value="Unassembled WGS sequence"/>
</dbReference>
<proteinExistence type="inferred from homology"/>
<dbReference type="AlphaFoldDB" id="A0A315UST9"/>
<evidence type="ECO:0000256" key="3">
    <source>
        <dbReference type="ARBA" id="ARBA00022588"/>
    </source>
</evidence>
<dbReference type="InterPro" id="IPR000253">
    <property type="entry name" value="FHA_dom"/>
</dbReference>
<gene>
    <name evidence="8" type="ORF">CCH79_00014511</name>
</gene>
<keyword evidence="2" id="KW-0963">Cytoplasm</keyword>
<keyword evidence="4" id="KW-0391">Immunity</keyword>
<dbReference type="GO" id="GO:0005737">
    <property type="term" value="C:cytoplasm"/>
    <property type="evidence" value="ECO:0007669"/>
    <property type="project" value="UniProtKB-SubCell"/>
</dbReference>
<sequence length="339" mass="37895">VIKPFDSIHGFIIVGHVHKSKILDNSTLCDRTVLFKQSTEFVISSFFYIGYMQFHGALVLPVAGLHVDRCAVELVLMKGPDGFGGSLTVIHMDEGEVLDDGAFGDRAVLLKELLDLILGVQINDDTLTEYLISIDSEPHDVLYAPTGQMRVITVWTRNQQTLYLSKGGISSSMTNVSQTMETEEDLLTLLHIKFYHPQQHSKGLYNLLPLGTRSRRSADDPLRLGRDAQACDYSLVDPKVSRKQLALNAYYTPKSPDMLFSIQNLSQRGRLSVNGSSLGYLERMDLPDKALIRFLEYEMLIIRESGEAKTSFEVDMEVMTVPPSRETCTCVPGRAPVMD</sequence>
<dbReference type="Pfam" id="PF00498">
    <property type="entry name" value="FHA"/>
    <property type="match status" value="1"/>
</dbReference>
<dbReference type="GO" id="GO:0045087">
    <property type="term" value="P:innate immune response"/>
    <property type="evidence" value="ECO:0007669"/>
    <property type="project" value="UniProtKB-KW"/>
</dbReference>
<dbReference type="PROSITE" id="PS50006">
    <property type="entry name" value="FHA_DOMAIN"/>
    <property type="match status" value="1"/>
</dbReference>
<evidence type="ECO:0000256" key="4">
    <source>
        <dbReference type="ARBA" id="ARBA00022859"/>
    </source>
</evidence>
<accession>A0A315UST9</accession>
<comment type="subcellular location">
    <subcellularLocation>
        <location evidence="1">Cytoplasm</location>
    </subcellularLocation>
</comment>
<dbReference type="EMBL" id="NHOQ01002757">
    <property type="protein sequence ID" value="PWA14808.1"/>
    <property type="molecule type" value="Genomic_DNA"/>
</dbReference>
<evidence type="ECO:0000259" key="7">
    <source>
        <dbReference type="PROSITE" id="PS50006"/>
    </source>
</evidence>
<comment type="similarity">
    <text evidence="5">Belongs to the TIFA family.</text>
</comment>
<dbReference type="InterPro" id="IPR033621">
    <property type="entry name" value="TIFA"/>
</dbReference>
<dbReference type="GO" id="GO:0043123">
    <property type="term" value="P:positive regulation of canonical NF-kappaB signal transduction"/>
    <property type="evidence" value="ECO:0007669"/>
    <property type="project" value="InterPro"/>
</dbReference>
<reference evidence="8 9" key="1">
    <citation type="journal article" date="2018" name="G3 (Bethesda)">
        <title>A High-Quality Reference Genome for the Invasive Mosquitofish Gambusia affinis Using a Chicago Library.</title>
        <authorList>
            <person name="Hoffberg S.L."/>
            <person name="Troendle N.J."/>
            <person name="Glenn T.C."/>
            <person name="Mahmud O."/>
            <person name="Louha S."/>
            <person name="Chalopin D."/>
            <person name="Bennetzen J.L."/>
            <person name="Mauricio R."/>
        </authorList>
    </citation>
    <scope>NUCLEOTIDE SEQUENCE [LARGE SCALE GENOMIC DNA]</scope>
    <source>
        <strain evidence="8">NE01/NJP1002.9</strain>
        <tissue evidence="8">Muscle</tissue>
    </source>
</reference>
<dbReference type="Gene3D" id="2.60.200.20">
    <property type="match status" value="1"/>
</dbReference>
<evidence type="ECO:0000256" key="2">
    <source>
        <dbReference type="ARBA" id="ARBA00022490"/>
    </source>
</evidence>
<keyword evidence="9" id="KW-1185">Reference proteome</keyword>
<dbReference type="PANTHER" id="PTHR31266:SF2">
    <property type="entry name" value="TRAF-INTERACTING PROTEIN WITH FHA DOMAIN-CONTAINING PROTEIN A"/>
    <property type="match status" value="1"/>
</dbReference>
<feature type="non-terminal residue" evidence="8">
    <location>
        <position position="339"/>
    </location>
</feature>
<feature type="non-terminal residue" evidence="8">
    <location>
        <position position="1"/>
    </location>
</feature>
<comment type="caution">
    <text evidence="8">The sequence shown here is derived from an EMBL/GenBank/DDBJ whole genome shotgun (WGS) entry which is preliminary data.</text>
</comment>
<keyword evidence="3" id="KW-0399">Innate immunity</keyword>
<dbReference type="InterPro" id="IPR008984">
    <property type="entry name" value="SMAD_FHA_dom_sf"/>
</dbReference>
<protein>
    <recommendedName>
        <fullName evidence="6">TRAF-interacting protein with FHA domain-containing protein A</fullName>
    </recommendedName>
</protein>
<organism evidence="8 9">
    <name type="scientific">Gambusia affinis</name>
    <name type="common">Western mosquitofish</name>
    <name type="synonym">Heterandria affinis</name>
    <dbReference type="NCBI Taxonomy" id="33528"/>
    <lineage>
        <taxon>Eukaryota</taxon>
        <taxon>Metazoa</taxon>
        <taxon>Chordata</taxon>
        <taxon>Craniata</taxon>
        <taxon>Vertebrata</taxon>
        <taxon>Euteleostomi</taxon>
        <taxon>Actinopterygii</taxon>
        <taxon>Neopterygii</taxon>
        <taxon>Teleostei</taxon>
        <taxon>Neoteleostei</taxon>
        <taxon>Acanthomorphata</taxon>
        <taxon>Ovalentaria</taxon>
        <taxon>Atherinomorphae</taxon>
        <taxon>Cyprinodontiformes</taxon>
        <taxon>Poeciliidae</taxon>
        <taxon>Poeciliinae</taxon>
        <taxon>Gambusia</taxon>
    </lineage>
</organism>
<evidence type="ECO:0000313" key="8">
    <source>
        <dbReference type="EMBL" id="PWA14808.1"/>
    </source>
</evidence>
<dbReference type="SUPFAM" id="SSF49879">
    <property type="entry name" value="SMAD/FHA domain"/>
    <property type="match status" value="1"/>
</dbReference>
<dbReference type="PANTHER" id="PTHR31266">
    <property type="entry name" value="TRAF-INTERACTING PROTEIN WITH FHA DOMAIN-CONTAINING PROTEIN A FAMILY MEMBER"/>
    <property type="match status" value="1"/>
</dbReference>
<name>A0A315UST9_GAMAF</name>
<evidence type="ECO:0000313" key="9">
    <source>
        <dbReference type="Proteomes" id="UP000250572"/>
    </source>
</evidence>
<dbReference type="STRING" id="33528.ENSGAFP00000002796"/>